<keyword evidence="3" id="KW-1185">Reference proteome</keyword>
<dbReference type="EMBL" id="RQGD01000009">
    <property type="protein sequence ID" value="TGL62714.1"/>
    <property type="molecule type" value="Genomic_DNA"/>
</dbReference>
<feature type="domain" description="Methyltransferase" evidence="1">
    <location>
        <begin position="68"/>
        <end position="138"/>
    </location>
</feature>
<keyword evidence="2" id="KW-0489">Methyltransferase</keyword>
<reference evidence="2" key="1">
    <citation type="journal article" date="2019" name="PLoS Negl. Trop. Dis.">
        <title>Revisiting the worldwide diversity of Leptospira species in the environment.</title>
        <authorList>
            <person name="Vincent A.T."/>
            <person name="Schiettekatte O."/>
            <person name="Bourhy P."/>
            <person name="Veyrier F.J."/>
            <person name="Picardeau M."/>
        </authorList>
    </citation>
    <scope>NUCLEOTIDE SEQUENCE [LARGE SCALE GENOMIC DNA]</scope>
    <source>
        <strain evidence="2">201702476</strain>
    </source>
</reference>
<dbReference type="Proteomes" id="UP000297693">
    <property type="component" value="Unassembled WGS sequence"/>
</dbReference>
<dbReference type="Gene3D" id="3.40.50.150">
    <property type="entry name" value="Vaccinia Virus protein VP39"/>
    <property type="match status" value="1"/>
</dbReference>
<accession>A0A4R9KA76</accession>
<dbReference type="InterPro" id="IPR025714">
    <property type="entry name" value="Methyltranfer_dom"/>
</dbReference>
<protein>
    <submittedName>
        <fullName evidence="2">Methyltransferase domain-containing protein</fullName>
    </submittedName>
</protein>
<dbReference type="InterPro" id="IPR029063">
    <property type="entry name" value="SAM-dependent_MTases_sf"/>
</dbReference>
<sequence length="218" mass="25371">MSLFSKKKEESFNSLSIDTLTYKIQKKIQITDADFDSLYPEKIQQLSAVQWTPVDVILQIHRHMKFTKQDRILDIGSGVGKFCLVSSLLSDALFFGIERRKHLFEIAESVQKDLKTKNVKFKLGEMISLDWSNYNVLYFYNPFYESLTAKNEIDDQMEKGLQKFTLDLIRVKNRLSLLPRGTKVITYHSFGGKMPNSFQQTKKISLVTGDIEFYEKIE</sequence>
<dbReference type="CDD" id="cd02440">
    <property type="entry name" value="AdoMet_MTases"/>
    <property type="match status" value="1"/>
</dbReference>
<evidence type="ECO:0000259" key="1">
    <source>
        <dbReference type="Pfam" id="PF13847"/>
    </source>
</evidence>
<dbReference type="AlphaFoldDB" id="A0A4R9KA76"/>
<dbReference type="GO" id="GO:0008168">
    <property type="term" value="F:methyltransferase activity"/>
    <property type="evidence" value="ECO:0007669"/>
    <property type="project" value="UniProtKB-KW"/>
</dbReference>
<dbReference type="OrthoDB" id="326274at2"/>
<organism evidence="2 3">
    <name type="scientific">Leptospira ognonensis</name>
    <dbReference type="NCBI Taxonomy" id="2484945"/>
    <lineage>
        <taxon>Bacteria</taxon>
        <taxon>Pseudomonadati</taxon>
        <taxon>Spirochaetota</taxon>
        <taxon>Spirochaetia</taxon>
        <taxon>Leptospirales</taxon>
        <taxon>Leptospiraceae</taxon>
        <taxon>Leptospira</taxon>
    </lineage>
</organism>
<evidence type="ECO:0000313" key="3">
    <source>
        <dbReference type="Proteomes" id="UP000297693"/>
    </source>
</evidence>
<evidence type="ECO:0000313" key="2">
    <source>
        <dbReference type="EMBL" id="TGL62714.1"/>
    </source>
</evidence>
<dbReference type="RefSeq" id="WP_135621720.1">
    <property type="nucleotide sequence ID" value="NZ_RQGD01000009.1"/>
</dbReference>
<name>A0A4R9KA76_9LEPT</name>
<comment type="caution">
    <text evidence="2">The sequence shown here is derived from an EMBL/GenBank/DDBJ whole genome shotgun (WGS) entry which is preliminary data.</text>
</comment>
<proteinExistence type="predicted"/>
<keyword evidence="2" id="KW-0808">Transferase</keyword>
<gene>
    <name evidence="2" type="ORF">EHQ58_02285</name>
</gene>
<dbReference type="SUPFAM" id="SSF53335">
    <property type="entry name" value="S-adenosyl-L-methionine-dependent methyltransferases"/>
    <property type="match status" value="1"/>
</dbReference>
<dbReference type="Pfam" id="PF13847">
    <property type="entry name" value="Methyltransf_31"/>
    <property type="match status" value="1"/>
</dbReference>
<dbReference type="GO" id="GO:0032259">
    <property type="term" value="P:methylation"/>
    <property type="evidence" value="ECO:0007669"/>
    <property type="project" value="UniProtKB-KW"/>
</dbReference>